<dbReference type="AlphaFoldDB" id="A0A7G8Z8Z9"/>
<evidence type="ECO:0000259" key="1">
    <source>
        <dbReference type="Pfam" id="PF05685"/>
    </source>
</evidence>
<dbReference type="Gene3D" id="3.90.1570.10">
    <property type="entry name" value="tt1808, chain A"/>
    <property type="match status" value="1"/>
</dbReference>
<proteinExistence type="predicted"/>
<gene>
    <name evidence="2" type="primary">orf1</name>
</gene>
<feature type="domain" description="Putative restriction endonuclease" evidence="1">
    <location>
        <begin position="13"/>
        <end position="172"/>
    </location>
</feature>
<dbReference type="CDD" id="cd06260">
    <property type="entry name" value="DUF820-like"/>
    <property type="match status" value="1"/>
</dbReference>
<name>A0A7G8Z8Z9_9CYAN</name>
<dbReference type="SUPFAM" id="SSF52980">
    <property type="entry name" value="Restriction endonuclease-like"/>
    <property type="match status" value="1"/>
</dbReference>
<dbReference type="PANTHER" id="PTHR36558">
    <property type="entry name" value="GLR1098 PROTEIN"/>
    <property type="match status" value="1"/>
</dbReference>
<sequence>MIALSDSIFLTPEAYLQLEEKNNIKHEYIDGQVYAMAGTTDTHNTIGLNLALFIRNHFRGSDCRVYFADVKVNLERRNRFYYPDIIVTCDPKDRETSTYKIFPKLIIEVLSESTEAFDRGDKFNDYQTLDSLEEYVLVNSKRQRFETFRCNDQGLWVLQTYTPDDQTFELQSINLTASFTDLYQDVELEAMSTTGYANAPKPDLS</sequence>
<dbReference type="InterPro" id="IPR011335">
    <property type="entry name" value="Restrct_endonuc-II-like"/>
</dbReference>
<reference evidence="2" key="1">
    <citation type="journal article" date="2020" name="Molecules">
        <title>Discovery of Unusual Cyanobacterial Tryptophan-Containing Anabaenopeptins by MS/MS-Based Molecular Networking.</title>
        <authorList>
            <person name="Saha S."/>
            <person name="Esposito G."/>
            <person name="Urajova P."/>
            <person name="Mares J."/>
            <person name="Ewe D."/>
            <person name="Caso A."/>
            <person name="Macho M."/>
            <person name="Delawska K."/>
            <person name="Kust A."/>
            <person name="Hrouzek P."/>
            <person name="Juran J."/>
            <person name="Costantino V."/>
            <person name="Saurav K."/>
        </authorList>
    </citation>
    <scope>NUCLEOTIDE SEQUENCE</scope>
    <source>
        <strain evidence="2">CT11</strain>
    </source>
</reference>
<dbReference type="InterPro" id="IPR008538">
    <property type="entry name" value="Uma2"/>
</dbReference>
<dbReference type="Pfam" id="PF05685">
    <property type="entry name" value="Uma2"/>
    <property type="match status" value="1"/>
</dbReference>
<dbReference type="EMBL" id="MT670293">
    <property type="protein sequence ID" value="QNL14924.1"/>
    <property type="molecule type" value="Genomic_DNA"/>
</dbReference>
<organism evidence="2">
    <name type="scientific">Brasilonema sp. CT11</name>
    <dbReference type="NCBI Taxonomy" id="2748322"/>
    <lineage>
        <taxon>Bacteria</taxon>
        <taxon>Bacillati</taxon>
        <taxon>Cyanobacteriota</taxon>
        <taxon>Cyanophyceae</taxon>
        <taxon>Nostocales</taxon>
        <taxon>Scytonemataceae</taxon>
        <taxon>Brasilonema</taxon>
    </lineage>
</organism>
<accession>A0A7G8Z8Z9</accession>
<dbReference type="InterPro" id="IPR012296">
    <property type="entry name" value="Nuclease_put_TT1808"/>
</dbReference>
<evidence type="ECO:0000313" key="2">
    <source>
        <dbReference type="EMBL" id="QNL14924.1"/>
    </source>
</evidence>
<protein>
    <submittedName>
        <fullName evidence="2">ORF1</fullName>
    </submittedName>
</protein>
<dbReference type="PANTHER" id="PTHR36558:SF1">
    <property type="entry name" value="RESTRICTION ENDONUCLEASE DOMAIN-CONTAINING PROTEIN-RELATED"/>
    <property type="match status" value="1"/>
</dbReference>